<accession>A0AAJ5VUE6</accession>
<reference evidence="2" key="1">
    <citation type="submission" date="2023-03" db="EMBL/GenBank/DDBJ databases">
        <title>Andean soil-derived lignocellulolytic bacterial consortium as a source of novel taxa and putative plastic-active enzymes.</title>
        <authorList>
            <person name="Diaz-Garcia L."/>
            <person name="Chuvochina M."/>
            <person name="Feuerriegel G."/>
            <person name="Bunk B."/>
            <person name="Sproer C."/>
            <person name="Streit W.R."/>
            <person name="Rodriguez L.M."/>
            <person name="Overmann J."/>
            <person name="Jimenez D.J."/>
        </authorList>
    </citation>
    <scope>NUCLEOTIDE SEQUENCE</scope>
    <source>
        <strain evidence="2">MAG 4196</strain>
    </source>
</reference>
<dbReference type="Proteomes" id="UP001217476">
    <property type="component" value="Chromosome"/>
</dbReference>
<sequence length="186" mass="19856">MRHILRISAVLAMAVVLATLQTTTPPYAMLTGPIRTGEAASETVAGKTFSLDVGDIAKARIIAYDQFGKAVELESSGVWIVVSAELRGFVQTMPIRAATIVGASGRLYRQSERAGGAPNILSLKTLQPGLPTTGLFIFELPEDETAEMTLRVSEQYDPQLQDEIAVSLASDATAPQERLEIGPNGI</sequence>
<evidence type="ECO:0000313" key="3">
    <source>
        <dbReference type="Proteomes" id="UP001217476"/>
    </source>
</evidence>
<evidence type="ECO:0000313" key="2">
    <source>
        <dbReference type="EMBL" id="WEK04512.1"/>
    </source>
</evidence>
<feature type="signal peptide" evidence="1">
    <location>
        <begin position="1"/>
        <end position="28"/>
    </location>
</feature>
<proteinExistence type="predicted"/>
<gene>
    <name evidence="2" type="ORF">P0Y65_20440</name>
</gene>
<dbReference type="EMBL" id="CP119312">
    <property type="protein sequence ID" value="WEK04512.1"/>
    <property type="molecule type" value="Genomic_DNA"/>
</dbReference>
<name>A0AAJ5VUE6_9HYPH</name>
<feature type="chain" id="PRO_5042511622" description="DUF4352 domain-containing protein" evidence="1">
    <location>
        <begin position="29"/>
        <end position="186"/>
    </location>
</feature>
<evidence type="ECO:0008006" key="4">
    <source>
        <dbReference type="Google" id="ProtNLM"/>
    </source>
</evidence>
<evidence type="ECO:0000256" key="1">
    <source>
        <dbReference type="SAM" id="SignalP"/>
    </source>
</evidence>
<keyword evidence="1" id="KW-0732">Signal</keyword>
<dbReference type="AlphaFoldDB" id="A0AAJ5VUE6"/>
<organism evidence="2 3">
    <name type="scientific">Candidatus Devosia phytovorans</name>
    <dbReference type="NCBI Taxonomy" id="3121372"/>
    <lineage>
        <taxon>Bacteria</taxon>
        <taxon>Pseudomonadati</taxon>
        <taxon>Pseudomonadota</taxon>
        <taxon>Alphaproteobacteria</taxon>
        <taxon>Hyphomicrobiales</taxon>
        <taxon>Devosiaceae</taxon>
        <taxon>Devosia</taxon>
    </lineage>
</organism>
<protein>
    <recommendedName>
        <fullName evidence="4">DUF4352 domain-containing protein</fullName>
    </recommendedName>
</protein>